<protein>
    <submittedName>
        <fullName evidence="1">Uncharacterized protein</fullName>
    </submittedName>
</protein>
<evidence type="ECO:0000313" key="1">
    <source>
        <dbReference type="EMBL" id="KAF2668593.1"/>
    </source>
</evidence>
<name>A0A6A6UB96_9PEZI</name>
<accession>A0A6A6UB96</accession>
<gene>
    <name evidence="1" type="ORF">BT63DRAFT_456236</name>
</gene>
<dbReference type="EMBL" id="MU004236">
    <property type="protein sequence ID" value="KAF2668593.1"/>
    <property type="molecule type" value="Genomic_DNA"/>
</dbReference>
<evidence type="ECO:0000313" key="2">
    <source>
        <dbReference type="Proteomes" id="UP000799302"/>
    </source>
</evidence>
<dbReference type="Proteomes" id="UP000799302">
    <property type="component" value="Unassembled WGS sequence"/>
</dbReference>
<keyword evidence="2" id="KW-1185">Reference proteome</keyword>
<dbReference type="AlphaFoldDB" id="A0A6A6UB96"/>
<organism evidence="1 2">
    <name type="scientific">Microthyrium microscopicum</name>
    <dbReference type="NCBI Taxonomy" id="703497"/>
    <lineage>
        <taxon>Eukaryota</taxon>
        <taxon>Fungi</taxon>
        <taxon>Dikarya</taxon>
        <taxon>Ascomycota</taxon>
        <taxon>Pezizomycotina</taxon>
        <taxon>Dothideomycetes</taxon>
        <taxon>Dothideomycetes incertae sedis</taxon>
        <taxon>Microthyriales</taxon>
        <taxon>Microthyriaceae</taxon>
        <taxon>Microthyrium</taxon>
    </lineage>
</organism>
<sequence>MVFTSTYDGLEGATVVDMTRLQPGYSSDITILIDGICHEQTSRPWGTHLADVLIEQYEADNTSDQPTVLSYYLNGCSPSTLRNVYAFREQWVSSLENVHFATNRATLNKCLQEYGPETRSLIGEIEIRRHSLVQLIETEKFNSGKFNIFSVTLFKKSPDLATFRVQLPGESRFLSHSFFDPFDTATSETTMLYPATIRSGDRFVFPHMHWGATRNYPVLYPTLFEDPAFDSKTQKDECLSSLNKSEEDQSQLYELGDLRTNLPFDVAKAEQEETAAPDMSMLSNLVFRPAPH</sequence>
<proteinExistence type="predicted"/>
<reference evidence="1" key="1">
    <citation type="journal article" date="2020" name="Stud. Mycol.">
        <title>101 Dothideomycetes genomes: a test case for predicting lifestyles and emergence of pathogens.</title>
        <authorList>
            <person name="Haridas S."/>
            <person name="Albert R."/>
            <person name="Binder M."/>
            <person name="Bloem J."/>
            <person name="Labutti K."/>
            <person name="Salamov A."/>
            <person name="Andreopoulos B."/>
            <person name="Baker S."/>
            <person name="Barry K."/>
            <person name="Bills G."/>
            <person name="Bluhm B."/>
            <person name="Cannon C."/>
            <person name="Castanera R."/>
            <person name="Culley D."/>
            <person name="Daum C."/>
            <person name="Ezra D."/>
            <person name="Gonzalez J."/>
            <person name="Henrissat B."/>
            <person name="Kuo A."/>
            <person name="Liang C."/>
            <person name="Lipzen A."/>
            <person name="Lutzoni F."/>
            <person name="Magnuson J."/>
            <person name="Mondo S."/>
            <person name="Nolan M."/>
            <person name="Ohm R."/>
            <person name="Pangilinan J."/>
            <person name="Park H.-J."/>
            <person name="Ramirez L."/>
            <person name="Alfaro M."/>
            <person name="Sun H."/>
            <person name="Tritt A."/>
            <person name="Yoshinaga Y."/>
            <person name="Zwiers L.-H."/>
            <person name="Turgeon B."/>
            <person name="Goodwin S."/>
            <person name="Spatafora J."/>
            <person name="Crous P."/>
            <person name="Grigoriev I."/>
        </authorList>
    </citation>
    <scope>NUCLEOTIDE SEQUENCE</scope>
    <source>
        <strain evidence="1">CBS 115976</strain>
    </source>
</reference>